<dbReference type="InterPro" id="IPR001841">
    <property type="entry name" value="Znf_RING"/>
</dbReference>
<evidence type="ECO:0000259" key="15">
    <source>
        <dbReference type="PROSITE" id="PS50089"/>
    </source>
</evidence>
<evidence type="ECO:0000313" key="16">
    <source>
        <dbReference type="EMBL" id="TNV81135.1"/>
    </source>
</evidence>
<dbReference type="SUPFAM" id="SSF57850">
    <property type="entry name" value="RING/U-box"/>
    <property type="match status" value="1"/>
</dbReference>
<dbReference type="EC" id="2.3.2.27" evidence="3"/>
<dbReference type="Gene3D" id="3.30.40.10">
    <property type="entry name" value="Zinc/RING finger domain, C3HC4 (zinc finger)"/>
    <property type="match status" value="1"/>
</dbReference>
<evidence type="ECO:0000256" key="6">
    <source>
        <dbReference type="ARBA" id="ARBA00022723"/>
    </source>
</evidence>
<dbReference type="GO" id="GO:0016020">
    <property type="term" value="C:membrane"/>
    <property type="evidence" value="ECO:0007669"/>
    <property type="project" value="UniProtKB-SubCell"/>
</dbReference>
<keyword evidence="8" id="KW-0833">Ubl conjugation pathway</keyword>
<dbReference type="OrthoDB" id="21204at2759"/>
<accession>A0A8J8NVG4</accession>
<evidence type="ECO:0000256" key="5">
    <source>
        <dbReference type="ARBA" id="ARBA00022692"/>
    </source>
</evidence>
<proteinExistence type="predicted"/>
<evidence type="ECO:0000256" key="3">
    <source>
        <dbReference type="ARBA" id="ARBA00012483"/>
    </source>
</evidence>
<comment type="caution">
    <text evidence="16">The sequence shown here is derived from an EMBL/GenBank/DDBJ whole genome shotgun (WGS) entry which is preliminary data.</text>
</comment>
<evidence type="ECO:0000256" key="4">
    <source>
        <dbReference type="ARBA" id="ARBA00022679"/>
    </source>
</evidence>
<protein>
    <recommendedName>
        <fullName evidence="3">RING-type E3 ubiquitin transferase</fullName>
        <ecNumber evidence="3">2.3.2.27</ecNumber>
    </recommendedName>
</protein>
<dbReference type="PANTHER" id="PTHR45977:SF4">
    <property type="entry name" value="RING-TYPE DOMAIN-CONTAINING PROTEIN"/>
    <property type="match status" value="1"/>
</dbReference>
<evidence type="ECO:0000256" key="10">
    <source>
        <dbReference type="ARBA" id="ARBA00022989"/>
    </source>
</evidence>
<dbReference type="EMBL" id="RRYP01006529">
    <property type="protein sequence ID" value="TNV81135.1"/>
    <property type="molecule type" value="Genomic_DNA"/>
</dbReference>
<evidence type="ECO:0000256" key="8">
    <source>
        <dbReference type="ARBA" id="ARBA00022786"/>
    </source>
</evidence>
<feature type="compositionally biased region" description="Basic and acidic residues" evidence="13">
    <location>
        <begin position="153"/>
        <end position="162"/>
    </location>
</feature>
<keyword evidence="5 14" id="KW-0812">Transmembrane</keyword>
<keyword evidence="17" id="KW-1185">Reference proteome</keyword>
<gene>
    <name evidence="16" type="ORF">FGO68_gene3819</name>
</gene>
<dbReference type="PANTHER" id="PTHR45977">
    <property type="entry name" value="TARGET OF ERK KINASE MPK-1"/>
    <property type="match status" value="1"/>
</dbReference>
<comment type="catalytic activity">
    <reaction evidence="1">
        <text>S-ubiquitinyl-[E2 ubiquitin-conjugating enzyme]-L-cysteine + [acceptor protein]-L-lysine = [E2 ubiquitin-conjugating enzyme]-L-cysteine + N(6)-ubiquitinyl-[acceptor protein]-L-lysine.</text>
        <dbReference type="EC" id="2.3.2.27"/>
    </reaction>
</comment>
<evidence type="ECO:0000256" key="13">
    <source>
        <dbReference type="SAM" id="MobiDB-lite"/>
    </source>
</evidence>
<sequence length="162" mass="18963">MLSSLGTLMVFRLLISIFFFLVIPYWSVRDQRRIFMKLGGGLYSNAKFPMLKYRDYVLQLQRFSLHELNEFDQEAESSAKCKLCGDITSMDDDIVVLPCNFQHFFMKDCIQEWFTNNERCPICKFEVFSYHNYRTESGEPSPGVLLSQGDDDERSHSHAITE</sequence>
<dbReference type="GO" id="GO:0061630">
    <property type="term" value="F:ubiquitin protein ligase activity"/>
    <property type="evidence" value="ECO:0007669"/>
    <property type="project" value="UniProtKB-EC"/>
</dbReference>
<evidence type="ECO:0000313" key="17">
    <source>
        <dbReference type="Proteomes" id="UP000785679"/>
    </source>
</evidence>
<reference evidence="16" key="1">
    <citation type="submission" date="2019-06" db="EMBL/GenBank/DDBJ databases">
        <authorList>
            <person name="Zheng W."/>
        </authorList>
    </citation>
    <scope>NUCLEOTIDE SEQUENCE</scope>
    <source>
        <strain evidence="16">QDHG01</strain>
    </source>
</reference>
<dbReference type="GO" id="GO:0008270">
    <property type="term" value="F:zinc ion binding"/>
    <property type="evidence" value="ECO:0007669"/>
    <property type="project" value="UniProtKB-KW"/>
</dbReference>
<evidence type="ECO:0000256" key="1">
    <source>
        <dbReference type="ARBA" id="ARBA00000900"/>
    </source>
</evidence>
<keyword evidence="10 14" id="KW-1133">Transmembrane helix</keyword>
<feature type="domain" description="RING-type" evidence="15">
    <location>
        <begin position="81"/>
        <end position="124"/>
    </location>
</feature>
<comment type="subcellular location">
    <subcellularLocation>
        <location evidence="2">Membrane</location>
        <topology evidence="2">Multi-pass membrane protein</topology>
    </subcellularLocation>
</comment>
<evidence type="ECO:0000256" key="11">
    <source>
        <dbReference type="ARBA" id="ARBA00023136"/>
    </source>
</evidence>
<evidence type="ECO:0000256" key="2">
    <source>
        <dbReference type="ARBA" id="ARBA00004141"/>
    </source>
</evidence>
<organism evidence="16 17">
    <name type="scientific">Halteria grandinella</name>
    <dbReference type="NCBI Taxonomy" id="5974"/>
    <lineage>
        <taxon>Eukaryota</taxon>
        <taxon>Sar</taxon>
        <taxon>Alveolata</taxon>
        <taxon>Ciliophora</taxon>
        <taxon>Intramacronucleata</taxon>
        <taxon>Spirotrichea</taxon>
        <taxon>Stichotrichia</taxon>
        <taxon>Sporadotrichida</taxon>
        <taxon>Halteriidae</taxon>
        <taxon>Halteria</taxon>
    </lineage>
</organism>
<dbReference type="Proteomes" id="UP000785679">
    <property type="component" value="Unassembled WGS sequence"/>
</dbReference>
<dbReference type="Pfam" id="PF13639">
    <property type="entry name" value="zf-RING_2"/>
    <property type="match status" value="1"/>
</dbReference>
<keyword evidence="9" id="KW-0862">Zinc</keyword>
<evidence type="ECO:0000256" key="14">
    <source>
        <dbReference type="SAM" id="Phobius"/>
    </source>
</evidence>
<dbReference type="AlphaFoldDB" id="A0A8J8NVG4"/>
<dbReference type="PROSITE" id="PS50089">
    <property type="entry name" value="ZF_RING_2"/>
    <property type="match status" value="1"/>
</dbReference>
<keyword evidence="11 14" id="KW-0472">Membrane</keyword>
<evidence type="ECO:0000256" key="12">
    <source>
        <dbReference type="PROSITE-ProRule" id="PRU00175"/>
    </source>
</evidence>
<keyword evidence="7 12" id="KW-0863">Zinc-finger</keyword>
<name>A0A8J8NVG4_HALGN</name>
<feature type="transmembrane region" description="Helical" evidence="14">
    <location>
        <begin position="6"/>
        <end position="28"/>
    </location>
</feature>
<evidence type="ECO:0000256" key="9">
    <source>
        <dbReference type="ARBA" id="ARBA00022833"/>
    </source>
</evidence>
<feature type="region of interest" description="Disordered" evidence="13">
    <location>
        <begin position="136"/>
        <end position="162"/>
    </location>
</feature>
<keyword evidence="4" id="KW-0808">Transferase</keyword>
<keyword evidence="6" id="KW-0479">Metal-binding</keyword>
<dbReference type="GO" id="GO:0006511">
    <property type="term" value="P:ubiquitin-dependent protein catabolic process"/>
    <property type="evidence" value="ECO:0007669"/>
    <property type="project" value="TreeGrafter"/>
</dbReference>
<dbReference type="InterPro" id="IPR013083">
    <property type="entry name" value="Znf_RING/FYVE/PHD"/>
</dbReference>
<dbReference type="GO" id="GO:0016567">
    <property type="term" value="P:protein ubiquitination"/>
    <property type="evidence" value="ECO:0007669"/>
    <property type="project" value="TreeGrafter"/>
</dbReference>
<evidence type="ECO:0000256" key="7">
    <source>
        <dbReference type="ARBA" id="ARBA00022771"/>
    </source>
</evidence>